<feature type="compositionally biased region" description="Basic and acidic residues" evidence="1">
    <location>
        <begin position="146"/>
        <end position="158"/>
    </location>
</feature>
<accession>A0A2T8KUX0</accession>
<gene>
    <name evidence="2" type="ORF">PAHAL_1G113100</name>
</gene>
<name>A0A2T8KUX0_9POAL</name>
<dbReference type="Proteomes" id="UP000243499">
    <property type="component" value="Chromosome 1"/>
</dbReference>
<evidence type="ECO:0000256" key="1">
    <source>
        <dbReference type="SAM" id="MobiDB-lite"/>
    </source>
</evidence>
<sequence>MKPDTCTAPERILVESPRHCESHGWTARVRMQADGLPQEVPDMHGFAMASPCRAISPTPLPDYTPVMSLYTPTPDELPEFLLKGTIAARHGAPPFYMAAGSSSSMAATAAAANAHPDLRRIIKTEHVLAKMSAGGEARRPHPQVRGRPECGEETRLGK</sequence>
<reference evidence="2" key="1">
    <citation type="submission" date="2018-04" db="EMBL/GenBank/DDBJ databases">
        <title>WGS assembly of Panicum hallii.</title>
        <authorList>
            <person name="Lovell J."/>
            <person name="Jenkins J."/>
            <person name="Lowry D."/>
            <person name="Mamidi S."/>
            <person name="Sreedasyam A."/>
            <person name="Weng X."/>
            <person name="Barry K."/>
            <person name="Bonette J."/>
            <person name="Campitelli B."/>
            <person name="Daum C."/>
            <person name="Gordon S."/>
            <person name="Gould B."/>
            <person name="Lipzen A."/>
            <person name="Macqueen A."/>
            <person name="Palacio-Mejia J."/>
            <person name="Plott C."/>
            <person name="Shakirov E."/>
            <person name="Shu S."/>
            <person name="Yoshinaga Y."/>
            <person name="Zane M."/>
            <person name="Rokhsar D."/>
            <person name="Grimwood J."/>
            <person name="Schmutz J."/>
            <person name="Juenger T."/>
        </authorList>
    </citation>
    <scope>NUCLEOTIDE SEQUENCE [LARGE SCALE GENOMIC DNA]</scope>
    <source>
        <strain evidence="2">FIL2</strain>
    </source>
</reference>
<dbReference type="AlphaFoldDB" id="A0A2T8KUX0"/>
<organism evidence="2">
    <name type="scientific">Panicum hallii</name>
    <dbReference type="NCBI Taxonomy" id="206008"/>
    <lineage>
        <taxon>Eukaryota</taxon>
        <taxon>Viridiplantae</taxon>
        <taxon>Streptophyta</taxon>
        <taxon>Embryophyta</taxon>
        <taxon>Tracheophyta</taxon>
        <taxon>Spermatophyta</taxon>
        <taxon>Magnoliopsida</taxon>
        <taxon>Liliopsida</taxon>
        <taxon>Poales</taxon>
        <taxon>Poaceae</taxon>
        <taxon>PACMAD clade</taxon>
        <taxon>Panicoideae</taxon>
        <taxon>Panicodae</taxon>
        <taxon>Paniceae</taxon>
        <taxon>Panicinae</taxon>
        <taxon>Panicum</taxon>
        <taxon>Panicum sect. Panicum</taxon>
    </lineage>
</organism>
<feature type="region of interest" description="Disordered" evidence="1">
    <location>
        <begin position="132"/>
        <end position="158"/>
    </location>
</feature>
<evidence type="ECO:0000313" key="2">
    <source>
        <dbReference type="EMBL" id="PVH65968.1"/>
    </source>
</evidence>
<dbReference type="Gramene" id="PVH65968">
    <property type="protein sequence ID" value="PVH65968"/>
    <property type="gene ID" value="PAHAL_1G113100"/>
</dbReference>
<proteinExistence type="predicted"/>
<dbReference type="EMBL" id="CM008046">
    <property type="protein sequence ID" value="PVH65968.1"/>
    <property type="molecule type" value="Genomic_DNA"/>
</dbReference>
<protein>
    <submittedName>
        <fullName evidence="2">Uncharacterized protein</fullName>
    </submittedName>
</protein>